<gene>
    <name evidence="8" type="ORF">MLD63_04965</name>
</gene>
<sequence>MATVIRGIWPLLLGVLLLMVGNGMQGTLLGIRGGIEGISAFQMSVVMASYYAGFLAGSLIVPDVIKSVGHVRVFAALGSAISAVLIFYAVAPNWLAWSVMRVLIGFCFCGVYITAESWLNAAANNQTRGQSLAAYMIVQMLGIVIAQALLNLADPAAFTLFAISSILVSLAFTPILLSAQPAPQFLTIKRMSFGKLYRASPLGCVGIFLMGGVFAALSGMSSVWGTEMGLSVGQIASFVAAIYIGGMVLQYPIGWLSDRFDRRKLVLSLTAAGALVTLATILLPMNIWGFTLVGALLGGVANPVYTLLLAYTNDYLDQEDMASASAGLLFIYGLGSMAGPIITGWLMEVMGPDGYWAYMGVLMAALAGYARWRMTRRAALGPSQQGSFPVVSPGATRFAVEAMEEAQTDADDPATVRASDAATAEGDAERLSGEEQASSGVDPAALSSDERKSD</sequence>
<dbReference type="InterPro" id="IPR011701">
    <property type="entry name" value="MFS"/>
</dbReference>
<keyword evidence="9" id="KW-1185">Reference proteome</keyword>
<feature type="transmembrane region" description="Helical" evidence="6">
    <location>
        <begin position="73"/>
        <end position="91"/>
    </location>
</feature>
<name>A0ABT1MNB2_9RHOB</name>
<evidence type="ECO:0000256" key="2">
    <source>
        <dbReference type="ARBA" id="ARBA00022692"/>
    </source>
</evidence>
<feature type="transmembrane region" description="Helical" evidence="6">
    <location>
        <begin position="199"/>
        <end position="220"/>
    </location>
</feature>
<feature type="transmembrane region" description="Helical" evidence="6">
    <location>
        <begin position="131"/>
        <end position="150"/>
    </location>
</feature>
<dbReference type="PROSITE" id="PS50850">
    <property type="entry name" value="MFS"/>
    <property type="match status" value="1"/>
</dbReference>
<feature type="transmembrane region" description="Helical" evidence="6">
    <location>
        <begin position="289"/>
        <end position="311"/>
    </location>
</feature>
<feature type="transmembrane region" description="Helical" evidence="6">
    <location>
        <begin position="232"/>
        <end position="253"/>
    </location>
</feature>
<dbReference type="InterPro" id="IPR036259">
    <property type="entry name" value="MFS_trans_sf"/>
</dbReference>
<accession>A0ABT1MNB2</accession>
<feature type="domain" description="Major facilitator superfamily (MFS) profile" evidence="7">
    <location>
        <begin position="199"/>
        <end position="454"/>
    </location>
</feature>
<keyword evidence="2 6" id="KW-0812">Transmembrane</keyword>
<dbReference type="PANTHER" id="PTHR23521">
    <property type="entry name" value="TRANSPORTER MFS SUPERFAMILY"/>
    <property type="match status" value="1"/>
</dbReference>
<dbReference type="InterPro" id="IPR005828">
    <property type="entry name" value="MFS_sugar_transport-like"/>
</dbReference>
<evidence type="ECO:0000313" key="8">
    <source>
        <dbReference type="EMBL" id="MCQ0969778.1"/>
    </source>
</evidence>
<comment type="subcellular location">
    <subcellularLocation>
        <location evidence="1">Membrane</location>
    </subcellularLocation>
</comment>
<evidence type="ECO:0000256" key="6">
    <source>
        <dbReference type="SAM" id="Phobius"/>
    </source>
</evidence>
<evidence type="ECO:0000256" key="1">
    <source>
        <dbReference type="ARBA" id="ARBA00004370"/>
    </source>
</evidence>
<dbReference type="Gene3D" id="1.20.1250.20">
    <property type="entry name" value="MFS general substrate transporter like domains"/>
    <property type="match status" value="2"/>
</dbReference>
<dbReference type="EMBL" id="JAKZEU010000002">
    <property type="protein sequence ID" value="MCQ0969778.1"/>
    <property type="molecule type" value="Genomic_DNA"/>
</dbReference>
<feature type="transmembrane region" description="Helical" evidence="6">
    <location>
        <begin position="265"/>
        <end position="283"/>
    </location>
</feature>
<evidence type="ECO:0000256" key="4">
    <source>
        <dbReference type="ARBA" id="ARBA00023136"/>
    </source>
</evidence>
<dbReference type="Proteomes" id="UP001203945">
    <property type="component" value="Unassembled WGS sequence"/>
</dbReference>
<evidence type="ECO:0000259" key="7">
    <source>
        <dbReference type="PROSITE" id="PS50850"/>
    </source>
</evidence>
<dbReference type="InterPro" id="IPR020846">
    <property type="entry name" value="MFS_dom"/>
</dbReference>
<reference evidence="8 9" key="1">
    <citation type="submission" date="2022-03" db="EMBL/GenBank/DDBJ databases">
        <authorList>
            <person name="He Y."/>
        </authorList>
    </citation>
    <scope>NUCLEOTIDE SEQUENCE [LARGE SCALE GENOMIC DNA]</scope>
    <source>
        <strain evidence="8 9">TK19116</strain>
    </source>
</reference>
<organism evidence="8 9">
    <name type="scientific">Paracoccus albicereus</name>
    <dbReference type="NCBI Taxonomy" id="2922394"/>
    <lineage>
        <taxon>Bacteria</taxon>
        <taxon>Pseudomonadati</taxon>
        <taxon>Pseudomonadota</taxon>
        <taxon>Alphaproteobacteria</taxon>
        <taxon>Rhodobacterales</taxon>
        <taxon>Paracoccaceae</taxon>
        <taxon>Paracoccus</taxon>
    </lineage>
</organism>
<dbReference type="InterPro" id="IPR047200">
    <property type="entry name" value="MFS_YcaD-like"/>
</dbReference>
<evidence type="ECO:0000256" key="5">
    <source>
        <dbReference type="SAM" id="MobiDB-lite"/>
    </source>
</evidence>
<feature type="region of interest" description="Disordered" evidence="5">
    <location>
        <begin position="405"/>
        <end position="454"/>
    </location>
</feature>
<dbReference type="RefSeq" id="WP_255328794.1">
    <property type="nucleotide sequence ID" value="NZ_JAKZEU010000002.1"/>
</dbReference>
<feature type="transmembrane region" description="Helical" evidence="6">
    <location>
        <begin position="156"/>
        <end position="178"/>
    </location>
</feature>
<feature type="transmembrane region" description="Helical" evidence="6">
    <location>
        <begin position="355"/>
        <end position="372"/>
    </location>
</feature>
<evidence type="ECO:0000313" key="9">
    <source>
        <dbReference type="Proteomes" id="UP001203945"/>
    </source>
</evidence>
<feature type="transmembrane region" description="Helical" evidence="6">
    <location>
        <begin position="323"/>
        <end position="343"/>
    </location>
</feature>
<evidence type="ECO:0000256" key="3">
    <source>
        <dbReference type="ARBA" id="ARBA00022989"/>
    </source>
</evidence>
<feature type="transmembrane region" description="Helical" evidence="6">
    <location>
        <begin position="97"/>
        <end position="119"/>
    </location>
</feature>
<protein>
    <submittedName>
        <fullName evidence="8">MFS transporter</fullName>
    </submittedName>
</protein>
<dbReference type="PANTHER" id="PTHR23521:SF3">
    <property type="entry name" value="MFS TRANSPORTER"/>
    <property type="match status" value="1"/>
</dbReference>
<keyword evidence="4 6" id="KW-0472">Membrane</keyword>
<comment type="caution">
    <text evidence="8">The sequence shown here is derived from an EMBL/GenBank/DDBJ whole genome shotgun (WGS) entry which is preliminary data.</text>
</comment>
<dbReference type="Pfam" id="PF00083">
    <property type="entry name" value="Sugar_tr"/>
    <property type="match status" value="1"/>
</dbReference>
<dbReference type="SUPFAM" id="SSF103473">
    <property type="entry name" value="MFS general substrate transporter"/>
    <property type="match status" value="1"/>
</dbReference>
<keyword evidence="3 6" id="KW-1133">Transmembrane helix</keyword>
<dbReference type="Pfam" id="PF07690">
    <property type="entry name" value="MFS_1"/>
    <property type="match status" value="1"/>
</dbReference>
<feature type="transmembrane region" description="Helical" evidence="6">
    <location>
        <begin position="40"/>
        <end position="61"/>
    </location>
</feature>
<proteinExistence type="predicted"/>
<dbReference type="CDD" id="cd17477">
    <property type="entry name" value="MFS_YcaD_like"/>
    <property type="match status" value="1"/>
</dbReference>